<dbReference type="Gene3D" id="3.40.50.10330">
    <property type="entry name" value="Probable inorganic polyphosphate/atp-NAD kinase, domain 1"/>
    <property type="match status" value="1"/>
</dbReference>
<dbReference type="EMBL" id="JBBBZM010000085">
    <property type="protein sequence ID" value="KAL0634771.1"/>
    <property type="molecule type" value="Genomic_DNA"/>
</dbReference>
<dbReference type="InterPro" id="IPR016064">
    <property type="entry name" value="NAD/diacylglycerol_kinase_sf"/>
</dbReference>
<organism evidence="2 3">
    <name type="scientific">Discina gigas</name>
    <dbReference type="NCBI Taxonomy" id="1032678"/>
    <lineage>
        <taxon>Eukaryota</taxon>
        <taxon>Fungi</taxon>
        <taxon>Dikarya</taxon>
        <taxon>Ascomycota</taxon>
        <taxon>Pezizomycotina</taxon>
        <taxon>Pezizomycetes</taxon>
        <taxon>Pezizales</taxon>
        <taxon>Discinaceae</taxon>
        <taxon>Discina</taxon>
    </lineage>
</organism>
<dbReference type="PANTHER" id="PTHR12358:SF108">
    <property type="entry name" value="DAGKC DOMAIN-CONTAINING PROTEIN"/>
    <property type="match status" value="1"/>
</dbReference>
<dbReference type="InterPro" id="IPR050187">
    <property type="entry name" value="Lipid_Phosphate_FormReg"/>
</dbReference>
<sequence>MTTFNGRSSTLSFSPSPGLSDGTNLIPTSQIISLIPSPTADGYTLLHTHAPESLPGLQKTLLVAPPAALISRYNLSTLPPHLDPAVVDISVVISAGSGTGKALAYWSDVVQPLLAEYGLHEGSYIVHTTTSADTIHEIATEISADGKPPQSVILLSGDTLLFELLNSLKPPSLPQRRPTVSLLPLGTGNALSASLSKSSPPLSTLLLGTPRTLPGFKATFSPGAHFVLPNSTGTKPLPPDNALHGSVVLSWGFHASLVADSDTAAYRENGSSRFQLAARANLLPEPHGYKGVVSTILPGRDIWGALPAPTQHFYTLATMVSNLEETFCISPASEPLASTLHLVHFPVLPPTEVMRVMAMAYDGGKHVTDPQVRYECVRGLRVEIEEEEERWRRVCVDGAIVVVPAGGRVEVEVVPGVVDVVYREG</sequence>
<gene>
    <name evidence="2" type="ORF">Q9L58_006288</name>
</gene>
<proteinExistence type="predicted"/>
<reference evidence="2 3" key="1">
    <citation type="submission" date="2024-02" db="EMBL/GenBank/DDBJ databases">
        <title>Discinaceae phylogenomics.</title>
        <authorList>
            <person name="Dirks A.C."/>
            <person name="James T.Y."/>
        </authorList>
    </citation>
    <scope>NUCLEOTIDE SEQUENCE [LARGE SCALE GENOMIC DNA]</scope>
    <source>
        <strain evidence="2 3">ACD0624</strain>
    </source>
</reference>
<feature type="domain" description="DAGKc" evidence="1">
    <location>
        <begin position="84"/>
        <end position="207"/>
    </location>
</feature>
<dbReference type="PROSITE" id="PS50146">
    <property type="entry name" value="DAGK"/>
    <property type="match status" value="1"/>
</dbReference>
<dbReference type="InterPro" id="IPR001206">
    <property type="entry name" value="Diacylglycerol_kinase_cat_dom"/>
</dbReference>
<protein>
    <recommendedName>
        <fullName evidence="1">DAGKc domain-containing protein</fullName>
    </recommendedName>
</protein>
<evidence type="ECO:0000259" key="1">
    <source>
        <dbReference type="PROSITE" id="PS50146"/>
    </source>
</evidence>
<accession>A0ABR3GFY9</accession>
<keyword evidence="3" id="KW-1185">Reference proteome</keyword>
<evidence type="ECO:0000313" key="3">
    <source>
        <dbReference type="Proteomes" id="UP001447188"/>
    </source>
</evidence>
<dbReference type="SUPFAM" id="SSF111331">
    <property type="entry name" value="NAD kinase/diacylglycerol kinase-like"/>
    <property type="match status" value="1"/>
</dbReference>
<evidence type="ECO:0000313" key="2">
    <source>
        <dbReference type="EMBL" id="KAL0634771.1"/>
    </source>
</evidence>
<name>A0ABR3GFY9_9PEZI</name>
<dbReference type="Gene3D" id="2.60.200.40">
    <property type="match status" value="1"/>
</dbReference>
<dbReference type="PANTHER" id="PTHR12358">
    <property type="entry name" value="SPHINGOSINE KINASE"/>
    <property type="match status" value="1"/>
</dbReference>
<dbReference type="Pfam" id="PF00781">
    <property type="entry name" value="DAGK_cat"/>
    <property type="match status" value="1"/>
</dbReference>
<dbReference type="InterPro" id="IPR017438">
    <property type="entry name" value="ATP-NAD_kinase_N"/>
</dbReference>
<dbReference type="Proteomes" id="UP001447188">
    <property type="component" value="Unassembled WGS sequence"/>
</dbReference>
<comment type="caution">
    <text evidence="2">The sequence shown here is derived from an EMBL/GenBank/DDBJ whole genome shotgun (WGS) entry which is preliminary data.</text>
</comment>